<evidence type="ECO:0000313" key="1">
    <source>
        <dbReference type="EMBL" id="XAG86213.1"/>
    </source>
</evidence>
<dbReference type="EMBL" id="CP095351">
    <property type="protein sequence ID" value="XAG86213.1"/>
    <property type="molecule type" value="Genomic_DNA"/>
</dbReference>
<proteinExistence type="predicted"/>
<reference evidence="1" key="1">
    <citation type="submission" date="2022-03" db="EMBL/GenBank/DDBJ databases">
        <title>Sea Food Isolates.</title>
        <authorList>
            <person name="Li c."/>
        </authorList>
    </citation>
    <scope>NUCLEOTIDE SEQUENCE</scope>
    <source>
        <strain evidence="1">19MO03SA05</strain>
    </source>
</reference>
<organism evidence="1">
    <name type="scientific">bacterium 19MO03SA05</name>
    <dbReference type="NCBI Taxonomy" id="2920620"/>
    <lineage>
        <taxon>Bacteria</taxon>
    </lineage>
</organism>
<protein>
    <recommendedName>
        <fullName evidence="2">Lipoprotein</fullName>
    </recommendedName>
</protein>
<evidence type="ECO:0008006" key="2">
    <source>
        <dbReference type="Google" id="ProtNLM"/>
    </source>
</evidence>
<gene>
    <name evidence="1" type="ORF">MRM63_13560</name>
</gene>
<sequence>MQYKFVLLLSSTFLFGCGDNNPTPDFKVNATTATNFPYTLENQPAVSVAIKQDGDNFCEVTLFRKNVREGYSATLSQKSSGELSSSCYWKGAYFTQSSKHPTIAQITVESLDEKTQTAVLKTTLKLVNNKTLKDYFELKDIQFSISGDQYVNLTTMPSN</sequence>
<name>A0AAU6VIZ9_UNCXX</name>
<dbReference type="PROSITE" id="PS51257">
    <property type="entry name" value="PROKAR_LIPOPROTEIN"/>
    <property type="match status" value="1"/>
</dbReference>
<dbReference type="AlphaFoldDB" id="A0AAU6VIZ9"/>
<accession>A0AAU6VIZ9</accession>